<accession>A0AAN9EIT4</accession>
<comment type="caution">
    <text evidence="2">The sequence shown here is derived from an EMBL/GenBank/DDBJ whole genome shotgun (WGS) entry which is preliminary data.</text>
</comment>
<organism evidence="2 3">
    <name type="scientific">Crotalaria pallida</name>
    <name type="common">Smooth rattlebox</name>
    <name type="synonym">Crotalaria striata</name>
    <dbReference type="NCBI Taxonomy" id="3830"/>
    <lineage>
        <taxon>Eukaryota</taxon>
        <taxon>Viridiplantae</taxon>
        <taxon>Streptophyta</taxon>
        <taxon>Embryophyta</taxon>
        <taxon>Tracheophyta</taxon>
        <taxon>Spermatophyta</taxon>
        <taxon>Magnoliopsida</taxon>
        <taxon>eudicotyledons</taxon>
        <taxon>Gunneridae</taxon>
        <taxon>Pentapetalae</taxon>
        <taxon>rosids</taxon>
        <taxon>fabids</taxon>
        <taxon>Fabales</taxon>
        <taxon>Fabaceae</taxon>
        <taxon>Papilionoideae</taxon>
        <taxon>50 kb inversion clade</taxon>
        <taxon>genistoids sensu lato</taxon>
        <taxon>core genistoids</taxon>
        <taxon>Crotalarieae</taxon>
        <taxon>Crotalaria</taxon>
    </lineage>
</organism>
<feature type="coiled-coil region" evidence="1">
    <location>
        <begin position="246"/>
        <end position="280"/>
    </location>
</feature>
<dbReference type="InterPro" id="IPR004320">
    <property type="entry name" value="BPS1_pln"/>
</dbReference>
<gene>
    <name evidence="2" type="ORF">RIF29_32312</name>
</gene>
<evidence type="ECO:0000313" key="2">
    <source>
        <dbReference type="EMBL" id="KAK7257961.1"/>
    </source>
</evidence>
<dbReference type="PANTHER" id="PTHR33070:SF129">
    <property type="entry name" value="DUF241 DOMAIN PROTEIN"/>
    <property type="match status" value="1"/>
</dbReference>
<reference evidence="2 3" key="1">
    <citation type="submission" date="2024-01" db="EMBL/GenBank/DDBJ databases">
        <title>The genomes of 5 underutilized Papilionoideae crops provide insights into root nodulation and disease resistanc.</title>
        <authorList>
            <person name="Yuan L."/>
        </authorList>
    </citation>
    <scope>NUCLEOTIDE SEQUENCE [LARGE SCALE GENOMIC DNA]</scope>
    <source>
        <strain evidence="2">ZHUSHIDOU_FW_LH</strain>
        <tissue evidence="2">Leaf</tissue>
    </source>
</reference>
<evidence type="ECO:0000313" key="3">
    <source>
        <dbReference type="Proteomes" id="UP001372338"/>
    </source>
</evidence>
<dbReference type="GO" id="GO:0048367">
    <property type="term" value="P:shoot system development"/>
    <property type="evidence" value="ECO:0007669"/>
    <property type="project" value="InterPro"/>
</dbReference>
<proteinExistence type="predicted"/>
<keyword evidence="3" id="KW-1185">Reference proteome</keyword>
<dbReference type="GO" id="GO:0048364">
    <property type="term" value="P:root development"/>
    <property type="evidence" value="ECO:0007669"/>
    <property type="project" value="InterPro"/>
</dbReference>
<sequence length="287" mass="32135">METNAKNSLHVRCNSLPSEPHPLVSQFKEQLQRLKDSEASTTSSSSFSIIHRLNGFQDLHDCADKLLQLPTIRQDLALACSKKCIDGLLDGSLKILDICGSAQDCLLQSKENLYEIQSALRRKGGETGFAIEVGKYMASRKNMKKVIQKALGNLKGMKVESSKDEEALLVFSILKESEAITVRSLESLLLFISEPKGQSKHSRWSKLSKLMQPARVTCDSQETEANEFVNVDAALQSVISQKHLNAENIRSQMENLEICIQDLEVRVEQLSRQLIRTRVSLLNILSH</sequence>
<dbReference type="AlphaFoldDB" id="A0AAN9EIT4"/>
<protein>
    <submittedName>
        <fullName evidence="2">Uncharacterized protein</fullName>
    </submittedName>
</protein>
<dbReference type="Proteomes" id="UP001372338">
    <property type="component" value="Unassembled WGS sequence"/>
</dbReference>
<keyword evidence="1" id="KW-0175">Coiled coil</keyword>
<dbReference type="EMBL" id="JAYWIO010000006">
    <property type="protein sequence ID" value="KAK7257961.1"/>
    <property type="molecule type" value="Genomic_DNA"/>
</dbReference>
<name>A0AAN9EIT4_CROPI</name>
<dbReference type="Pfam" id="PF03087">
    <property type="entry name" value="BPS1"/>
    <property type="match status" value="1"/>
</dbReference>
<evidence type="ECO:0000256" key="1">
    <source>
        <dbReference type="SAM" id="Coils"/>
    </source>
</evidence>
<dbReference type="PANTHER" id="PTHR33070">
    <property type="entry name" value="OS06G0725500 PROTEIN"/>
    <property type="match status" value="1"/>
</dbReference>